<feature type="non-terminal residue" evidence="1">
    <location>
        <position position="1"/>
    </location>
</feature>
<gene>
    <name evidence="1" type="ORF">GMARGA_LOCUS37663</name>
</gene>
<reference evidence="1 2" key="1">
    <citation type="submission" date="2021-06" db="EMBL/GenBank/DDBJ databases">
        <authorList>
            <person name="Kallberg Y."/>
            <person name="Tangrot J."/>
            <person name="Rosling A."/>
        </authorList>
    </citation>
    <scope>NUCLEOTIDE SEQUENCE [LARGE SCALE GENOMIC DNA]</scope>
    <source>
        <strain evidence="1 2">120-4 pot B 10/14</strain>
    </source>
</reference>
<evidence type="ECO:0000313" key="2">
    <source>
        <dbReference type="Proteomes" id="UP000789901"/>
    </source>
</evidence>
<keyword evidence="2" id="KW-1185">Reference proteome</keyword>
<name>A0ABN7X187_GIGMA</name>
<dbReference type="Proteomes" id="UP000789901">
    <property type="component" value="Unassembled WGS sequence"/>
</dbReference>
<accession>A0ABN7X187</accession>
<evidence type="ECO:0000313" key="1">
    <source>
        <dbReference type="EMBL" id="CAG8845481.1"/>
    </source>
</evidence>
<dbReference type="EMBL" id="CAJVQB010079703">
    <property type="protein sequence ID" value="CAG8845481.1"/>
    <property type="molecule type" value="Genomic_DNA"/>
</dbReference>
<comment type="caution">
    <text evidence="1">The sequence shown here is derived from an EMBL/GenBank/DDBJ whole genome shotgun (WGS) entry which is preliminary data.</text>
</comment>
<organism evidence="1 2">
    <name type="scientific">Gigaspora margarita</name>
    <dbReference type="NCBI Taxonomy" id="4874"/>
    <lineage>
        <taxon>Eukaryota</taxon>
        <taxon>Fungi</taxon>
        <taxon>Fungi incertae sedis</taxon>
        <taxon>Mucoromycota</taxon>
        <taxon>Glomeromycotina</taxon>
        <taxon>Glomeromycetes</taxon>
        <taxon>Diversisporales</taxon>
        <taxon>Gigasporaceae</taxon>
        <taxon>Gigaspora</taxon>
    </lineage>
</organism>
<protein>
    <submittedName>
        <fullName evidence="1">28905_t:CDS:1</fullName>
    </submittedName>
</protein>
<proteinExistence type="predicted"/>
<sequence length="206" mass="24145">LVLLLISTELLQSYNEQLDIRNCYETSDDYETTDDEYSSNKLVVSEEHALKKKQNREMNSKTILKKIRITPYILFLLISDVYLISFELLASRVGQSSRCTQSFGAIIKCTKNKEFQDLKNFFLVSNPQDKLLYNKRYPCSGLCKEKHFKYIEWVGSFITFGRAPPIYKVLQELFPLKFTNETKFSYSKLLSDQSRRLNDKLLARSK</sequence>